<evidence type="ECO:0000256" key="1">
    <source>
        <dbReference type="SAM" id="SignalP"/>
    </source>
</evidence>
<feature type="chain" id="PRO_5046185819" description="Secreted protein" evidence="1">
    <location>
        <begin position="26"/>
        <end position="133"/>
    </location>
</feature>
<evidence type="ECO:0000313" key="3">
    <source>
        <dbReference type="Proteomes" id="UP001642540"/>
    </source>
</evidence>
<dbReference type="EMBL" id="CAXLJM020000012">
    <property type="protein sequence ID" value="CAL8077106.1"/>
    <property type="molecule type" value="Genomic_DNA"/>
</dbReference>
<organism evidence="2 3">
    <name type="scientific">Orchesella dallaii</name>
    <dbReference type="NCBI Taxonomy" id="48710"/>
    <lineage>
        <taxon>Eukaryota</taxon>
        <taxon>Metazoa</taxon>
        <taxon>Ecdysozoa</taxon>
        <taxon>Arthropoda</taxon>
        <taxon>Hexapoda</taxon>
        <taxon>Collembola</taxon>
        <taxon>Entomobryomorpha</taxon>
        <taxon>Entomobryoidea</taxon>
        <taxon>Orchesellidae</taxon>
        <taxon>Orchesellinae</taxon>
        <taxon>Orchesella</taxon>
    </lineage>
</organism>
<name>A0ABP1PZX2_9HEXA</name>
<keyword evidence="1" id="KW-0732">Signal</keyword>
<protein>
    <recommendedName>
        <fullName evidence="4">Secreted protein</fullName>
    </recommendedName>
</protein>
<evidence type="ECO:0000313" key="2">
    <source>
        <dbReference type="EMBL" id="CAL8077106.1"/>
    </source>
</evidence>
<feature type="signal peptide" evidence="1">
    <location>
        <begin position="1"/>
        <end position="25"/>
    </location>
</feature>
<reference evidence="2 3" key="1">
    <citation type="submission" date="2024-08" db="EMBL/GenBank/DDBJ databases">
        <authorList>
            <person name="Cucini C."/>
            <person name="Frati F."/>
        </authorList>
    </citation>
    <scope>NUCLEOTIDE SEQUENCE [LARGE SCALE GENOMIC DNA]</scope>
</reference>
<accession>A0ABP1PZX2</accession>
<sequence>MQVLAWTLLLFCVGRWLLFFQEANKHRLDTVSCEQQHVRGVDLDFLRRGLERRGGDRIWSNISFSVGIPHLDLMNSYQPSKRKKRSPISHQRAGQMVIISCLILRTYFKSQIFITRAKTKNYDKQTVKYFLGI</sequence>
<comment type="caution">
    <text evidence="2">The sequence shown here is derived from an EMBL/GenBank/DDBJ whole genome shotgun (WGS) entry which is preliminary data.</text>
</comment>
<gene>
    <name evidence="2" type="ORF">ODALV1_LOCUS3700</name>
</gene>
<proteinExistence type="predicted"/>
<keyword evidence="3" id="KW-1185">Reference proteome</keyword>
<dbReference type="Proteomes" id="UP001642540">
    <property type="component" value="Unassembled WGS sequence"/>
</dbReference>
<evidence type="ECO:0008006" key="4">
    <source>
        <dbReference type="Google" id="ProtNLM"/>
    </source>
</evidence>